<reference evidence="13 14" key="1">
    <citation type="submission" date="2019-08" db="EMBL/GenBank/DDBJ databases">
        <title>Identification of a novel species of the genus Boseongicola.</title>
        <authorList>
            <person name="Zhang X.-Q."/>
        </authorList>
    </citation>
    <scope>NUCLEOTIDE SEQUENCE [LARGE SCALE GENOMIC DNA]</scope>
    <source>
        <strain evidence="13 14">HY14</strain>
    </source>
</reference>
<keyword evidence="8 9" id="KW-0804">Transcription</keyword>
<dbReference type="NCBIfam" id="TIGR02395">
    <property type="entry name" value="rpoN_sigma"/>
    <property type="match status" value="1"/>
</dbReference>
<feature type="region of interest" description="Disordered" evidence="10">
    <location>
        <begin position="146"/>
        <end position="174"/>
    </location>
</feature>
<sequence length="534" mass="57684">MKKAASPMPCATGCRGSTGMSIAATRSTAWSTMPCETRAPWPRAGGSNSSRPTGCPRRSGIVPTRVRRRNRRLRDRRRRRLDTSAPPTEAGCEGTSMKLGPALSIRQTSTLAMTSQLLQAIGLLQFNNAELARYLAREAEKNRFLEVRRKPPGAGQDRPAGHPGLSGGDGVENLAAPSDGLEQHVERQIGLGIRDAGQQRIARAFLAALEPYGWLGRDVAEIARECGVSTGAAEAVLAVLQKFEPAGLFARSLAECLSLQAQDAGVLDEVMSQMLQRLDLVAENDLATLAELCGCDSGAVEARIRRLQTFDPKPGARFAQHDAPTRPPDLIVTRAGKAWRVEFNASTLPEIDVREDLVQDSEARDAFVAQALASARGLKRAIEQRNANTLAVAAEIVRRQMRYFSKADAHLAPMSRKDVALSAALHESTVSRITTGMTMETPVGIVELKQLFCRGLPVRDGGAAVSVAQIRARITEMIGGERPDRPLSDARIASRLKQEGVVIQRRTIAKYRAESGIPSSVARRRSGPARSAPS</sequence>
<feature type="domain" description="RNA polymerase sigma factor 54 core-binding" evidence="12">
    <location>
        <begin position="172"/>
        <end position="355"/>
    </location>
</feature>
<comment type="caution">
    <text evidence="13">The sequence shown here is derived from an EMBL/GenBank/DDBJ whole genome shotgun (WGS) entry which is preliminary data.</text>
</comment>
<dbReference type="GO" id="GO:0003677">
    <property type="term" value="F:DNA binding"/>
    <property type="evidence" value="ECO:0007669"/>
    <property type="project" value="UniProtKB-KW"/>
</dbReference>
<keyword evidence="3 9" id="KW-0808">Transferase</keyword>
<dbReference type="Pfam" id="PF00309">
    <property type="entry name" value="Sigma54_AID"/>
    <property type="match status" value="1"/>
</dbReference>
<keyword evidence="2 9" id="KW-0240">DNA-directed RNA polymerase</keyword>
<evidence type="ECO:0000313" key="14">
    <source>
        <dbReference type="Proteomes" id="UP000322080"/>
    </source>
</evidence>
<dbReference type="InterPro" id="IPR000394">
    <property type="entry name" value="RNA_pol_sigma_54"/>
</dbReference>
<organism evidence="13 14">
    <name type="scientific">Maritimibacter fusiformis</name>
    <dbReference type="NCBI Taxonomy" id="2603819"/>
    <lineage>
        <taxon>Bacteria</taxon>
        <taxon>Pseudomonadati</taxon>
        <taxon>Pseudomonadota</taxon>
        <taxon>Alphaproteobacteria</taxon>
        <taxon>Rhodobacterales</taxon>
        <taxon>Roseobacteraceae</taxon>
        <taxon>Maritimibacter</taxon>
    </lineage>
</organism>
<dbReference type="InterPro" id="IPR038709">
    <property type="entry name" value="RpoN_core-bd_sf"/>
</dbReference>
<keyword evidence="7 9" id="KW-0238">DNA-binding</keyword>
<dbReference type="EMBL" id="VSIY01000003">
    <property type="protein sequence ID" value="TYB83328.1"/>
    <property type="molecule type" value="Genomic_DNA"/>
</dbReference>
<evidence type="ECO:0000256" key="2">
    <source>
        <dbReference type="ARBA" id="ARBA00022478"/>
    </source>
</evidence>
<keyword evidence="4 9" id="KW-0548">Nucleotidyltransferase</keyword>
<dbReference type="GO" id="GO:0016987">
    <property type="term" value="F:sigma factor activity"/>
    <property type="evidence" value="ECO:0007669"/>
    <property type="project" value="UniProtKB-KW"/>
</dbReference>
<dbReference type="Pfam" id="PF04963">
    <property type="entry name" value="Sigma54_CBD"/>
    <property type="match status" value="1"/>
</dbReference>
<comment type="function">
    <text evidence="9">Sigma factors are initiation factors that promote the attachment of RNA polymerase to specific initiation sites and are then released.</text>
</comment>
<evidence type="ECO:0000259" key="12">
    <source>
        <dbReference type="Pfam" id="PF04963"/>
    </source>
</evidence>
<evidence type="ECO:0000259" key="11">
    <source>
        <dbReference type="Pfam" id="PF04552"/>
    </source>
</evidence>
<evidence type="ECO:0000313" key="13">
    <source>
        <dbReference type="EMBL" id="TYB83328.1"/>
    </source>
</evidence>
<dbReference type="Gene3D" id="1.10.10.1330">
    <property type="entry name" value="RNA polymerase sigma-54 factor, core-binding domain"/>
    <property type="match status" value="1"/>
</dbReference>
<evidence type="ECO:0000256" key="7">
    <source>
        <dbReference type="ARBA" id="ARBA00023125"/>
    </source>
</evidence>
<protein>
    <recommendedName>
        <fullName evidence="9">RNA polymerase sigma-54 factor</fullName>
    </recommendedName>
</protein>
<feature type="compositionally biased region" description="Basic residues" evidence="10">
    <location>
        <begin position="65"/>
        <end position="80"/>
    </location>
</feature>
<feature type="domain" description="RNA polymerase sigma factor 54 DNA-binding" evidence="11">
    <location>
        <begin position="367"/>
        <end position="525"/>
    </location>
</feature>
<evidence type="ECO:0000256" key="8">
    <source>
        <dbReference type="ARBA" id="ARBA00023163"/>
    </source>
</evidence>
<evidence type="ECO:0000256" key="1">
    <source>
        <dbReference type="ARBA" id="ARBA00008798"/>
    </source>
</evidence>
<name>A0A5D0RRL5_9RHOB</name>
<evidence type="ECO:0000256" key="5">
    <source>
        <dbReference type="ARBA" id="ARBA00023015"/>
    </source>
</evidence>
<evidence type="ECO:0000256" key="10">
    <source>
        <dbReference type="SAM" id="MobiDB-lite"/>
    </source>
</evidence>
<dbReference type="Proteomes" id="UP000322080">
    <property type="component" value="Unassembled WGS sequence"/>
</dbReference>
<dbReference type="PANTHER" id="PTHR32248">
    <property type="entry name" value="RNA POLYMERASE SIGMA-54 FACTOR"/>
    <property type="match status" value="1"/>
</dbReference>
<dbReference type="GO" id="GO:0000428">
    <property type="term" value="C:DNA-directed RNA polymerase complex"/>
    <property type="evidence" value="ECO:0007669"/>
    <property type="project" value="UniProtKB-KW"/>
</dbReference>
<dbReference type="AlphaFoldDB" id="A0A5D0RRL5"/>
<dbReference type="PANTHER" id="PTHR32248:SF4">
    <property type="entry name" value="RNA POLYMERASE SIGMA-54 FACTOR"/>
    <property type="match status" value="1"/>
</dbReference>
<keyword evidence="14" id="KW-1185">Reference proteome</keyword>
<proteinExistence type="inferred from homology"/>
<dbReference type="InterPro" id="IPR007046">
    <property type="entry name" value="RNA_pol_sigma_54_core-bd"/>
</dbReference>
<keyword evidence="5 9" id="KW-0805">Transcription regulation</keyword>
<dbReference type="GO" id="GO:0006352">
    <property type="term" value="P:DNA-templated transcription initiation"/>
    <property type="evidence" value="ECO:0007669"/>
    <property type="project" value="InterPro"/>
</dbReference>
<feature type="region of interest" description="Disordered" evidence="10">
    <location>
        <begin position="36"/>
        <end position="96"/>
    </location>
</feature>
<dbReference type="Pfam" id="PF04552">
    <property type="entry name" value="Sigma54_DBD"/>
    <property type="match status" value="1"/>
</dbReference>
<evidence type="ECO:0000256" key="9">
    <source>
        <dbReference type="PIRNR" id="PIRNR000774"/>
    </source>
</evidence>
<dbReference type="GO" id="GO:0001216">
    <property type="term" value="F:DNA-binding transcription activator activity"/>
    <property type="evidence" value="ECO:0007669"/>
    <property type="project" value="InterPro"/>
</dbReference>
<feature type="region of interest" description="Disordered" evidence="10">
    <location>
        <begin position="514"/>
        <end position="534"/>
    </location>
</feature>
<keyword evidence="6 9" id="KW-0731">Sigma factor</keyword>
<accession>A0A5D0RRL5</accession>
<evidence type="ECO:0000256" key="6">
    <source>
        <dbReference type="ARBA" id="ARBA00023082"/>
    </source>
</evidence>
<gene>
    <name evidence="13" type="primary">rpoN</name>
    <name evidence="13" type="ORF">FVF75_03900</name>
</gene>
<dbReference type="InterPro" id="IPR007634">
    <property type="entry name" value="RNA_pol_sigma_54_DNA-bd"/>
</dbReference>
<evidence type="ECO:0000256" key="3">
    <source>
        <dbReference type="ARBA" id="ARBA00022679"/>
    </source>
</evidence>
<dbReference type="PIRSF" id="PIRSF000774">
    <property type="entry name" value="RpoN"/>
    <property type="match status" value="1"/>
</dbReference>
<evidence type="ECO:0000256" key="4">
    <source>
        <dbReference type="ARBA" id="ARBA00022695"/>
    </source>
</evidence>
<dbReference type="PROSITE" id="PS00718">
    <property type="entry name" value="SIGMA54_2"/>
    <property type="match status" value="1"/>
</dbReference>
<comment type="similarity">
    <text evidence="1 9">Belongs to the sigma-54 factor family.</text>
</comment>
<dbReference type="PROSITE" id="PS50044">
    <property type="entry name" value="SIGMA54_3"/>
    <property type="match status" value="1"/>
</dbReference>
<dbReference type="GO" id="GO:0016779">
    <property type="term" value="F:nucleotidyltransferase activity"/>
    <property type="evidence" value="ECO:0007669"/>
    <property type="project" value="UniProtKB-KW"/>
</dbReference>
<dbReference type="PRINTS" id="PR00045">
    <property type="entry name" value="SIGMA54FCT"/>
</dbReference>
<dbReference type="Gene3D" id="1.10.10.60">
    <property type="entry name" value="Homeodomain-like"/>
    <property type="match status" value="1"/>
</dbReference>